<gene>
    <name evidence="1" type="primary">ICP55</name>
    <name evidence="1" type="ORF">EV182_001592</name>
</gene>
<accession>A0ACC1HWF3</accession>
<organism evidence="1 2">
    <name type="scientific">Spiromyces aspiralis</name>
    <dbReference type="NCBI Taxonomy" id="68401"/>
    <lineage>
        <taxon>Eukaryota</taxon>
        <taxon>Fungi</taxon>
        <taxon>Fungi incertae sedis</taxon>
        <taxon>Zoopagomycota</taxon>
        <taxon>Kickxellomycotina</taxon>
        <taxon>Kickxellomycetes</taxon>
        <taxon>Kickxellales</taxon>
        <taxon>Kickxellaceae</taxon>
        <taxon>Spiromyces</taxon>
    </lineage>
</organism>
<dbReference type="EMBL" id="JAMZIH010000248">
    <property type="protein sequence ID" value="KAJ1679661.1"/>
    <property type="molecule type" value="Genomic_DNA"/>
</dbReference>
<keyword evidence="1" id="KW-0031">Aminopeptidase</keyword>
<evidence type="ECO:0000313" key="2">
    <source>
        <dbReference type="Proteomes" id="UP001145114"/>
    </source>
</evidence>
<keyword evidence="1" id="KW-0645">Protease</keyword>
<sequence length="438" mass="48678">MPDNSVAILFSAPIYYMSPHVFYPFRQNSNFMYLTGFNEPSSAVVIEKKGNVSRSYMMTMFVQPKDANAEVWDGPRSGIEAAVDTFGADQAFSINEFGGFIGKVIKNGGSDRLVYADIPSANERQVRSESSKLLEICKELNVGPRLNPISQLVQNLRLTKSKAEVNLMREANRISAEGFKAAMRLCRPGINEQALANEFEAEFRRAARSPLESDNVNTRSGLGDGAALSRWAYVPVVASGSHALVMHYVQNNRRIRSGELVLIDAGAEFASYAADVTRTFPTEGRWASATQRDLYSAVLEVQKACLKLCNASSGYSLNELHNYSSELLRGELRRLGLQFSSNEFETRLYPHHLAHYLGLDVHDTPDMSRSQPLKPGMVVTVEPGIYIPIDPQYPKEFQGIGIRIEDNIVIGQSEEDSENLSVNCPKSVEEIEEIMSLD</sequence>
<protein>
    <submittedName>
        <fullName evidence="1">Aminopeptidase</fullName>
        <ecNumber evidence="1">3.4.11.26</ecNumber>
    </submittedName>
</protein>
<keyword evidence="1" id="KW-0378">Hydrolase</keyword>
<dbReference type="Proteomes" id="UP001145114">
    <property type="component" value="Unassembled WGS sequence"/>
</dbReference>
<keyword evidence="2" id="KW-1185">Reference proteome</keyword>
<dbReference type="EC" id="3.4.11.26" evidence="1"/>
<comment type="caution">
    <text evidence="1">The sequence shown here is derived from an EMBL/GenBank/DDBJ whole genome shotgun (WGS) entry which is preliminary data.</text>
</comment>
<reference evidence="1" key="1">
    <citation type="submission" date="2022-06" db="EMBL/GenBank/DDBJ databases">
        <title>Phylogenomic reconstructions and comparative analyses of Kickxellomycotina fungi.</title>
        <authorList>
            <person name="Reynolds N.K."/>
            <person name="Stajich J.E."/>
            <person name="Barry K."/>
            <person name="Grigoriev I.V."/>
            <person name="Crous P."/>
            <person name="Smith M.E."/>
        </authorList>
    </citation>
    <scope>NUCLEOTIDE SEQUENCE</scope>
    <source>
        <strain evidence="1">RSA 2271</strain>
    </source>
</reference>
<name>A0ACC1HWF3_9FUNG</name>
<proteinExistence type="predicted"/>
<evidence type="ECO:0000313" key="1">
    <source>
        <dbReference type="EMBL" id="KAJ1679661.1"/>
    </source>
</evidence>